<organism evidence="2 3">
    <name type="scientific">Lolium multiflorum</name>
    <name type="common">Italian ryegrass</name>
    <name type="synonym">Lolium perenne subsp. multiflorum</name>
    <dbReference type="NCBI Taxonomy" id="4521"/>
    <lineage>
        <taxon>Eukaryota</taxon>
        <taxon>Viridiplantae</taxon>
        <taxon>Streptophyta</taxon>
        <taxon>Embryophyta</taxon>
        <taxon>Tracheophyta</taxon>
        <taxon>Spermatophyta</taxon>
        <taxon>Magnoliopsida</taxon>
        <taxon>Liliopsida</taxon>
        <taxon>Poales</taxon>
        <taxon>Poaceae</taxon>
        <taxon>BOP clade</taxon>
        <taxon>Pooideae</taxon>
        <taxon>Poodae</taxon>
        <taxon>Poeae</taxon>
        <taxon>Poeae Chloroplast Group 2 (Poeae type)</taxon>
        <taxon>Loliodinae</taxon>
        <taxon>Loliinae</taxon>
        <taxon>Lolium</taxon>
    </lineage>
</organism>
<gene>
    <name evidence="2" type="ORF">QYE76_011543</name>
</gene>
<sequence length="166" mass="17840">MKGSCSMEERSEEESPLAGSREGGAPPAPGVLPGLGWLLGVYHGGGAAAAGEARRRQAAAGEMRHRRRVFFASWAGCLACTMEERSIVRTVCTPRVSPFFLESQGPYCTLSIFAFFELFSGLSSENWARHQLIVRVQVTVALLQAPSAPSLGDRQELIQPGASAQF</sequence>
<evidence type="ECO:0000313" key="3">
    <source>
        <dbReference type="Proteomes" id="UP001231189"/>
    </source>
</evidence>
<dbReference type="EMBL" id="JAUUTY010000001">
    <property type="protein sequence ID" value="KAK1694846.1"/>
    <property type="molecule type" value="Genomic_DNA"/>
</dbReference>
<comment type="caution">
    <text evidence="2">The sequence shown here is derived from an EMBL/GenBank/DDBJ whole genome shotgun (WGS) entry which is preliminary data.</text>
</comment>
<protein>
    <submittedName>
        <fullName evidence="2">Uncharacterized protein</fullName>
    </submittedName>
</protein>
<reference evidence="2" key="1">
    <citation type="submission" date="2023-07" db="EMBL/GenBank/DDBJ databases">
        <title>A chromosome-level genome assembly of Lolium multiflorum.</title>
        <authorList>
            <person name="Chen Y."/>
            <person name="Copetti D."/>
            <person name="Kolliker R."/>
            <person name="Studer B."/>
        </authorList>
    </citation>
    <scope>NUCLEOTIDE SEQUENCE</scope>
    <source>
        <strain evidence="2">02402/16</strain>
        <tissue evidence="2">Leaf</tissue>
    </source>
</reference>
<dbReference type="Proteomes" id="UP001231189">
    <property type="component" value="Unassembled WGS sequence"/>
</dbReference>
<dbReference type="AlphaFoldDB" id="A0AAD8X339"/>
<accession>A0AAD8X339</accession>
<feature type="region of interest" description="Disordered" evidence="1">
    <location>
        <begin position="1"/>
        <end position="25"/>
    </location>
</feature>
<evidence type="ECO:0000313" key="2">
    <source>
        <dbReference type="EMBL" id="KAK1694846.1"/>
    </source>
</evidence>
<proteinExistence type="predicted"/>
<name>A0AAD8X339_LOLMU</name>
<evidence type="ECO:0000256" key="1">
    <source>
        <dbReference type="SAM" id="MobiDB-lite"/>
    </source>
</evidence>
<keyword evidence="3" id="KW-1185">Reference proteome</keyword>